<accession>A0A2U1F0W1</accession>
<evidence type="ECO:0000313" key="2">
    <source>
        <dbReference type="Proteomes" id="UP000245639"/>
    </source>
</evidence>
<proteinExistence type="predicted"/>
<name>A0A2U1F0W1_9PSEU</name>
<organism evidence="1 2">
    <name type="scientific">Actinomycetospora cinnamomea</name>
    <dbReference type="NCBI Taxonomy" id="663609"/>
    <lineage>
        <taxon>Bacteria</taxon>
        <taxon>Bacillati</taxon>
        <taxon>Actinomycetota</taxon>
        <taxon>Actinomycetes</taxon>
        <taxon>Pseudonocardiales</taxon>
        <taxon>Pseudonocardiaceae</taxon>
        <taxon>Actinomycetospora</taxon>
    </lineage>
</organism>
<evidence type="ECO:0000313" key="1">
    <source>
        <dbReference type="EMBL" id="PVZ05815.1"/>
    </source>
</evidence>
<dbReference type="EMBL" id="QEKW01000014">
    <property type="protein sequence ID" value="PVZ05815.1"/>
    <property type="molecule type" value="Genomic_DNA"/>
</dbReference>
<gene>
    <name evidence="1" type="ORF">C8D89_11471</name>
</gene>
<reference evidence="1 2" key="1">
    <citation type="submission" date="2018-04" db="EMBL/GenBank/DDBJ databases">
        <title>Genomic Encyclopedia of Type Strains, Phase IV (KMG-IV): sequencing the most valuable type-strain genomes for metagenomic binning, comparative biology and taxonomic classification.</title>
        <authorList>
            <person name="Goeker M."/>
        </authorList>
    </citation>
    <scope>NUCLEOTIDE SEQUENCE [LARGE SCALE GENOMIC DNA]</scope>
    <source>
        <strain evidence="1 2">DSM 45771</strain>
    </source>
</reference>
<sequence>MLALLLPTRSDGSMICPSCGLDLEWIVSENAPGGGWWECEEHHRWRRSFGGLAPVQD</sequence>
<dbReference type="Proteomes" id="UP000245639">
    <property type="component" value="Unassembled WGS sequence"/>
</dbReference>
<keyword evidence="2" id="KW-1185">Reference proteome</keyword>
<comment type="caution">
    <text evidence="1">The sequence shown here is derived from an EMBL/GenBank/DDBJ whole genome shotgun (WGS) entry which is preliminary data.</text>
</comment>
<protein>
    <submittedName>
        <fullName evidence="1">Uncharacterized protein</fullName>
    </submittedName>
</protein>
<dbReference type="AlphaFoldDB" id="A0A2U1F0W1"/>